<dbReference type="Proteomes" id="UP001165367">
    <property type="component" value="Unassembled WGS sequence"/>
</dbReference>
<protein>
    <submittedName>
        <fullName evidence="2">Methyltransferase domain-containing protein</fullName>
    </submittedName>
</protein>
<dbReference type="CDD" id="cd02440">
    <property type="entry name" value="AdoMet_MTases"/>
    <property type="match status" value="1"/>
</dbReference>
<keyword evidence="2" id="KW-0489">Methyltransferase</keyword>
<evidence type="ECO:0000259" key="1">
    <source>
        <dbReference type="Pfam" id="PF08241"/>
    </source>
</evidence>
<feature type="domain" description="Methyltransferase type 11" evidence="1">
    <location>
        <begin position="50"/>
        <end position="146"/>
    </location>
</feature>
<organism evidence="2 3">
    <name type="scientific">Terrimonas ginsenosidimutans</name>
    <dbReference type="NCBI Taxonomy" id="2908004"/>
    <lineage>
        <taxon>Bacteria</taxon>
        <taxon>Pseudomonadati</taxon>
        <taxon>Bacteroidota</taxon>
        <taxon>Chitinophagia</taxon>
        <taxon>Chitinophagales</taxon>
        <taxon>Chitinophagaceae</taxon>
        <taxon>Terrimonas</taxon>
    </lineage>
</organism>
<dbReference type="InterPro" id="IPR029063">
    <property type="entry name" value="SAM-dependent_MTases_sf"/>
</dbReference>
<dbReference type="PANTHER" id="PTHR43591">
    <property type="entry name" value="METHYLTRANSFERASE"/>
    <property type="match status" value="1"/>
</dbReference>
<name>A0ABS9KXT0_9BACT</name>
<evidence type="ECO:0000313" key="2">
    <source>
        <dbReference type="EMBL" id="MCG2617116.1"/>
    </source>
</evidence>
<keyword evidence="2" id="KW-0808">Transferase</keyword>
<dbReference type="Gene3D" id="3.40.50.150">
    <property type="entry name" value="Vaccinia Virus protein VP39"/>
    <property type="match status" value="1"/>
</dbReference>
<dbReference type="SUPFAM" id="SSF53335">
    <property type="entry name" value="S-adenosyl-L-methionine-dependent methyltransferases"/>
    <property type="match status" value="1"/>
</dbReference>
<proteinExistence type="predicted"/>
<dbReference type="RefSeq" id="WP_237875653.1">
    <property type="nucleotide sequence ID" value="NZ_JAKLTR010000017.1"/>
</dbReference>
<comment type="caution">
    <text evidence="2">The sequence shown here is derived from an EMBL/GenBank/DDBJ whole genome shotgun (WGS) entry which is preliminary data.</text>
</comment>
<sequence length="274" mass="30004">MSDNSTKNVAADLPAETAIHYDQFFGPFYFEPYAIEIANRIDIPQASVILEIAAGTGRITRHIRERISPAAKLIASDISGDMLAVAKKKLRDSTIDWQIIDAQQLPFDDGSIDVVVCCFGYMFVPDKPKAFAEVSRVLKTGGQFLFTTWDKLENNAASFCARSIAAKYLNRPVPASYNLPTSMHDEAGIQTLLKEAGFSKMSIEKKQLDAVSATAKEAAAGLLKGGVYDEIRAHDPSAIEEIKIKLEKELTEKFGGAPMIAPMSALICEAWKQP</sequence>
<dbReference type="InterPro" id="IPR013216">
    <property type="entry name" value="Methyltransf_11"/>
</dbReference>
<dbReference type="Pfam" id="PF08241">
    <property type="entry name" value="Methyltransf_11"/>
    <property type="match status" value="1"/>
</dbReference>
<evidence type="ECO:0000313" key="3">
    <source>
        <dbReference type="Proteomes" id="UP001165367"/>
    </source>
</evidence>
<keyword evidence="3" id="KW-1185">Reference proteome</keyword>
<dbReference type="GO" id="GO:0008168">
    <property type="term" value="F:methyltransferase activity"/>
    <property type="evidence" value="ECO:0007669"/>
    <property type="project" value="UniProtKB-KW"/>
</dbReference>
<dbReference type="EMBL" id="JAKLTR010000017">
    <property type="protein sequence ID" value="MCG2617116.1"/>
    <property type="molecule type" value="Genomic_DNA"/>
</dbReference>
<reference evidence="2" key="1">
    <citation type="submission" date="2022-01" db="EMBL/GenBank/DDBJ databases">
        <authorList>
            <person name="Jo J.-H."/>
            <person name="Im W.-T."/>
        </authorList>
    </citation>
    <scope>NUCLEOTIDE SEQUENCE</scope>
    <source>
        <strain evidence="2">NA20</strain>
    </source>
</reference>
<accession>A0ABS9KXT0</accession>
<dbReference type="GO" id="GO:0032259">
    <property type="term" value="P:methylation"/>
    <property type="evidence" value="ECO:0007669"/>
    <property type="project" value="UniProtKB-KW"/>
</dbReference>
<gene>
    <name evidence="2" type="ORF">LZZ85_22665</name>
</gene>